<sequence length="513" mass="57678">MLAQPGTGLEVPLDVMARLIDTRRIDVFDGKFFLKGFSSMLVPTAQFGDLVLWHHIYNKSGDRISYLNADVDHLRGIDRSQLEQVRHVVGWSSEIRCLAGAADAKFSIERSRLPQTGSGCVLEKVSISGGKFVTGSVGIGIGIRDKPVHIQRNGYISRLQWISQRYIVFWDVQAKRGWLVNGTNALLHIVRASLHHNKSDDFETLFLFDPESLKEADITHTTKSAIDVLTNQDNMLLELYPDKPQQEIKTVHKRIVGGSQDPPSEVVSEDKRTFYRLQDRVDEIYNVLEKIIDHQIDAAGQSGVKLSAKARKHLEGWDFKDLATNRDPVYPRVAKLSTMGYGWVDFTRAIQAITLFGKGFGELIQPEDSSNQCKKWSRVPEGRYYLVAAVSDMRKIMDLDGDPDANPLKVCESLIWYNPVNPFGPPCLCKQGPHAKHCDPVQTFFPSHMRKVLPKKPAVELGIRGGVIFGHNLNYKEWHYGDHDDPVKGELPISEEDDDAASDPHDSGSNRQS</sequence>
<feature type="region of interest" description="Disordered" evidence="1">
    <location>
        <begin position="484"/>
        <end position="513"/>
    </location>
</feature>
<evidence type="ECO:0000313" key="2">
    <source>
        <dbReference type="EMBL" id="KAL0254280.1"/>
    </source>
</evidence>
<name>A0ABR3C2D2_9PEZI</name>
<dbReference type="EMBL" id="JAJVCZ030000011">
    <property type="protein sequence ID" value="KAL0254280.1"/>
    <property type="molecule type" value="Genomic_DNA"/>
</dbReference>
<proteinExistence type="predicted"/>
<accession>A0ABR3C2D2</accession>
<comment type="caution">
    <text evidence="2">The sequence shown here is derived from an EMBL/GenBank/DDBJ whole genome shotgun (WGS) entry which is preliminary data.</text>
</comment>
<evidence type="ECO:0000256" key="1">
    <source>
        <dbReference type="SAM" id="MobiDB-lite"/>
    </source>
</evidence>
<gene>
    <name evidence="2" type="ORF">SLS55_009754</name>
</gene>
<evidence type="ECO:0000313" key="3">
    <source>
        <dbReference type="Proteomes" id="UP001430584"/>
    </source>
</evidence>
<organism evidence="2 3">
    <name type="scientific">Diplodia seriata</name>
    <dbReference type="NCBI Taxonomy" id="420778"/>
    <lineage>
        <taxon>Eukaryota</taxon>
        <taxon>Fungi</taxon>
        <taxon>Dikarya</taxon>
        <taxon>Ascomycota</taxon>
        <taxon>Pezizomycotina</taxon>
        <taxon>Dothideomycetes</taxon>
        <taxon>Dothideomycetes incertae sedis</taxon>
        <taxon>Botryosphaeriales</taxon>
        <taxon>Botryosphaeriaceae</taxon>
        <taxon>Diplodia</taxon>
    </lineage>
</organism>
<feature type="compositionally biased region" description="Basic and acidic residues" evidence="1">
    <location>
        <begin position="502"/>
        <end position="513"/>
    </location>
</feature>
<dbReference type="RefSeq" id="XP_066628151.1">
    <property type="nucleotide sequence ID" value="XM_066781149.1"/>
</dbReference>
<dbReference type="Proteomes" id="UP001430584">
    <property type="component" value="Unassembled WGS sequence"/>
</dbReference>
<protein>
    <submittedName>
        <fullName evidence="2">Uncharacterized protein</fullName>
    </submittedName>
</protein>
<keyword evidence="3" id="KW-1185">Reference proteome</keyword>
<dbReference type="GeneID" id="92013839"/>
<reference evidence="2 3" key="1">
    <citation type="submission" date="2024-02" db="EMBL/GenBank/DDBJ databases">
        <title>De novo assembly and annotation of 12 fungi associated with fruit tree decline syndrome in Ontario, Canada.</title>
        <authorList>
            <person name="Sulman M."/>
            <person name="Ellouze W."/>
            <person name="Ilyukhin E."/>
        </authorList>
    </citation>
    <scope>NUCLEOTIDE SEQUENCE [LARGE SCALE GENOMIC DNA]</scope>
    <source>
        <strain evidence="2 3">FDS-637</strain>
    </source>
</reference>